<organism evidence="2 3">
    <name type="scientific">Telluria antibiotica</name>
    <dbReference type="NCBI Taxonomy" id="2717319"/>
    <lineage>
        <taxon>Bacteria</taxon>
        <taxon>Pseudomonadati</taxon>
        <taxon>Pseudomonadota</taxon>
        <taxon>Betaproteobacteria</taxon>
        <taxon>Burkholderiales</taxon>
        <taxon>Oxalobacteraceae</taxon>
        <taxon>Telluria group</taxon>
        <taxon>Telluria</taxon>
    </lineage>
</organism>
<keyword evidence="3" id="KW-1185">Reference proteome</keyword>
<protein>
    <submittedName>
        <fullName evidence="2">Uncharacterized protein</fullName>
    </submittedName>
</protein>
<dbReference type="RefSeq" id="WP_166861331.1">
    <property type="nucleotide sequence ID" value="NZ_JAAQOM010000012.1"/>
</dbReference>
<feature type="signal peptide" evidence="1">
    <location>
        <begin position="1"/>
        <end position="28"/>
    </location>
</feature>
<proteinExistence type="predicted"/>
<accession>A0ABX0PH36</accession>
<keyword evidence="1" id="KW-0732">Signal</keyword>
<evidence type="ECO:0000256" key="1">
    <source>
        <dbReference type="SAM" id="SignalP"/>
    </source>
</evidence>
<comment type="caution">
    <text evidence="2">The sequence shown here is derived from an EMBL/GenBank/DDBJ whole genome shotgun (WGS) entry which is preliminary data.</text>
</comment>
<feature type="chain" id="PRO_5047229358" evidence="1">
    <location>
        <begin position="29"/>
        <end position="114"/>
    </location>
</feature>
<sequence>MKTEQLFRKILISLIAFFISSVAITAIAQSQSTDEYQKTVRQLGAQTDYFYVSFNEPFTLNCAYGVAYISSDHKGLYVQLLAAKLSGKRISRIVYSQSNGPGSSCNVDLIEITD</sequence>
<name>A0ABX0PH36_9BURK</name>
<evidence type="ECO:0000313" key="3">
    <source>
        <dbReference type="Proteomes" id="UP000716322"/>
    </source>
</evidence>
<dbReference type="Proteomes" id="UP000716322">
    <property type="component" value="Unassembled WGS sequence"/>
</dbReference>
<evidence type="ECO:0000313" key="2">
    <source>
        <dbReference type="EMBL" id="NIA55773.1"/>
    </source>
</evidence>
<dbReference type="EMBL" id="JAAQOM010000012">
    <property type="protein sequence ID" value="NIA55773.1"/>
    <property type="molecule type" value="Genomic_DNA"/>
</dbReference>
<reference evidence="2 3" key="1">
    <citation type="submission" date="2020-03" db="EMBL/GenBank/DDBJ databases">
        <title>Genome sequence of strain Massilia sp. TW-1.</title>
        <authorList>
            <person name="Chaudhary D.K."/>
        </authorList>
    </citation>
    <scope>NUCLEOTIDE SEQUENCE [LARGE SCALE GENOMIC DNA]</scope>
    <source>
        <strain evidence="2 3">TW-1</strain>
    </source>
</reference>
<gene>
    <name evidence="2" type="ORF">HAV22_19240</name>
</gene>